<gene>
    <name evidence="1" type="ORF">SEPMUDRAFT_107108</name>
</gene>
<evidence type="ECO:0000313" key="2">
    <source>
        <dbReference type="Proteomes" id="UP000016931"/>
    </source>
</evidence>
<evidence type="ECO:0000313" key="1">
    <source>
        <dbReference type="EMBL" id="EMF14845.1"/>
    </source>
</evidence>
<accession>M3D9R8</accession>
<sequence length="134" mass="14815">MTFQFWPTEHAIHTDQAATSIIPWALVPMRTPNVYECAFSVEFTLSSSYSTNSGDSAYGSSWDHEDASLARSDSMFVDETSRGWVKSSIHLFLPHLSTVRGMQQALPIPRSTTARLAAIASHGYSGQPISRKHP</sequence>
<proteinExistence type="predicted"/>
<dbReference type="AlphaFoldDB" id="M3D9R8"/>
<name>M3D9R8_SPHMS</name>
<dbReference type="HOGENOM" id="CLU_1897521_0_0_1"/>
<dbReference type="RefSeq" id="XP_016762966.1">
    <property type="nucleotide sequence ID" value="XM_016900668.1"/>
</dbReference>
<protein>
    <submittedName>
        <fullName evidence="1">Uncharacterized protein</fullName>
    </submittedName>
</protein>
<dbReference type="GeneID" id="27897805"/>
<dbReference type="EMBL" id="KB456262">
    <property type="protein sequence ID" value="EMF14845.1"/>
    <property type="molecule type" value="Genomic_DNA"/>
</dbReference>
<dbReference type="Proteomes" id="UP000016931">
    <property type="component" value="Unassembled WGS sequence"/>
</dbReference>
<reference evidence="1 2" key="1">
    <citation type="journal article" date="2012" name="PLoS Pathog.">
        <title>Diverse lifestyles and strategies of plant pathogenesis encoded in the genomes of eighteen Dothideomycetes fungi.</title>
        <authorList>
            <person name="Ohm R.A."/>
            <person name="Feau N."/>
            <person name="Henrissat B."/>
            <person name="Schoch C.L."/>
            <person name="Horwitz B.A."/>
            <person name="Barry K.W."/>
            <person name="Condon B.J."/>
            <person name="Copeland A.C."/>
            <person name="Dhillon B."/>
            <person name="Glaser F."/>
            <person name="Hesse C.N."/>
            <person name="Kosti I."/>
            <person name="LaButti K."/>
            <person name="Lindquist E.A."/>
            <person name="Lucas S."/>
            <person name="Salamov A.A."/>
            <person name="Bradshaw R.E."/>
            <person name="Ciuffetti L."/>
            <person name="Hamelin R.C."/>
            <person name="Kema G.H.J."/>
            <person name="Lawrence C."/>
            <person name="Scott J.A."/>
            <person name="Spatafora J.W."/>
            <person name="Turgeon B.G."/>
            <person name="de Wit P.J.G.M."/>
            <person name="Zhong S."/>
            <person name="Goodwin S.B."/>
            <person name="Grigoriev I.V."/>
        </authorList>
    </citation>
    <scope>NUCLEOTIDE SEQUENCE [LARGE SCALE GENOMIC DNA]</scope>
    <source>
        <strain evidence="1 2">SO2202</strain>
    </source>
</reference>
<organism evidence="1 2">
    <name type="scientific">Sphaerulina musiva (strain SO2202)</name>
    <name type="common">Poplar stem canker fungus</name>
    <name type="synonym">Septoria musiva</name>
    <dbReference type="NCBI Taxonomy" id="692275"/>
    <lineage>
        <taxon>Eukaryota</taxon>
        <taxon>Fungi</taxon>
        <taxon>Dikarya</taxon>
        <taxon>Ascomycota</taxon>
        <taxon>Pezizomycotina</taxon>
        <taxon>Dothideomycetes</taxon>
        <taxon>Dothideomycetidae</taxon>
        <taxon>Mycosphaerellales</taxon>
        <taxon>Mycosphaerellaceae</taxon>
        <taxon>Sphaerulina</taxon>
    </lineage>
</organism>
<keyword evidence="2" id="KW-1185">Reference proteome</keyword>